<reference evidence="15 16" key="1">
    <citation type="submission" date="2016-11" db="EMBL/GenBank/DDBJ databases">
        <authorList>
            <person name="Jaros S."/>
            <person name="Januszkiewicz K."/>
            <person name="Wedrychowicz H."/>
        </authorList>
    </citation>
    <scope>NUCLEOTIDE SEQUENCE [LARGE SCALE GENOMIC DNA]</scope>
    <source>
        <strain evidence="15 16">DSM 22153</strain>
    </source>
</reference>
<accession>A0A1M7HW78</accession>
<dbReference type="InterPro" id="IPR011527">
    <property type="entry name" value="ABC1_TM_dom"/>
</dbReference>
<evidence type="ECO:0000259" key="12">
    <source>
        <dbReference type="PROSITE" id="PS50893"/>
    </source>
</evidence>
<dbReference type="Pfam" id="PF00664">
    <property type="entry name" value="ABC_membrane"/>
    <property type="match status" value="1"/>
</dbReference>
<comment type="similarity">
    <text evidence="2">Belongs to the ABC transporter superfamily.</text>
</comment>
<evidence type="ECO:0000256" key="6">
    <source>
        <dbReference type="ARBA" id="ARBA00022741"/>
    </source>
</evidence>
<comment type="subcellular location">
    <subcellularLocation>
        <location evidence="1">Cell membrane</location>
        <topology evidence="1">Multi-pass membrane protein</topology>
    </subcellularLocation>
</comment>
<evidence type="ECO:0000313" key="15">
    <source>
        <dbReference type="EMBL" id="SHM32725.1"/>
    </source>
</evidence>
<dbReference type="GO" id="GO:0016887">
    <property type="term" value="F:ATP hydrolysis activity"/>
    <property type="evidence" value="ECO:0007669"/>
    <property type="project" value="InterPro"/>
</dbReference>
<dbReference type="CDD" id="cd18569">
    <property type="entry name" value="ABC_6TM_NHLM_bacteriocin"/>
    <property type="match status" value="1"/>
</dbReference>
<feature type="transmembrane region" description="Helical" evidence="11">
    <location>
        <begin position="304"/>
        <end position="326"/>
    </location>
</feature>
<evidence type="ECO:0000256" key="9">
    <source>
        <dbReference type="ARBA" id="ARBA00022989"/>
    </source>
</evidence>
<dbReference type="InterPro" id="IPR039421">
    <property type="entry name" value="Type_1_exporter"/>
</dbReference>
<proteinExistence type="inferred from homology"/>
<dbReference type="GO" id="GO:0015421">
    <property type="term" value="F:ABC-type oligopeptide transporter activity"/>
    <property type="evidence" value="ECO:0007669"/>
    <property type="project" value="TreeGrafter"/>
</dbReference>
<feature type="domain" description="ABC transporter" evidence="12">
    <location>
        <begin position="491"/>
        <end position="724"/>
    </location>
</feature>
<feature type="transmembrane region" description="Helical" evidence="11">
    <location>
        <begin position="275"/>
        <end position="298"/>
    </location>
</feature>
<dbReference type="PANTHER" id="PTHR43394:SF1">
    <property type="entry name" value="ATP-BINDING CASSETTE SUB-FAMILY B MEMBER 10, MITOCHONDRIAL"/>
    <property type="match status" value="1"/>
</dbReference>
<organism evidence="15 16">
    <name type="scientific">Roseibium suaedae</name>
    <dbReference type="NCBI Taxonomy" id="735517"/>
    <lineage>
        <taxon>Bacteria</taxon>
        <taxon>Pseudomonadati</taxon>
        <taxon>Pseudomonadota</taxon>
        <taxon>Alphaproteobacteria</taxon>
        <taxon>Hyphomicrobiales</taxon>
        <taxon>Stappiaceae</taxon>
        <taxon>Roseibium</taxon>
    </lineage>
</organism>
<dbReference type="InterPro" id="IPR036640">
    <property type="entry name" value="ABC1_TM_sf"/>
</dbReference>
<evidence type="ECO:0000256" key="2">
    <source>
        <dbReference type="ARBA" id="ARBA00005417"/>
    </source>
</evidence>
<evidence type="ECO:0000256" key="8">
    <source>
        <dbReference type="ARBA" id="ARBA00022840"/>
    </source>
</evidence>
<keyword evidence="8 15" id="KW-0067">ATP-binding</keyword>
<keyword evidence="10 11" id="KW-0472">Membrane</keyword>
<keyword evidence="9 11" id="KW-1133">Transmembrane helix</keyword>
<dbReference type="Pfam" id="PF00005">
    <property type="entry name" value="ABC_tran"/>
    <property type="match status" value="1"/>
</dbReference>
<evidence type="ECO:0000259" key="14">
    <source>
        <dbReference type="PROSITE" id="PS50990"/>
    </source>
</evidence>
<evidence type="ECO:0000256" key="5">
    <source>
        <dbReference type="ARBA" id="ARBA00022692"/>
    </source>
</evidence>
<evidence type="ECO:0000256" key="10">
    <source>
        <dbReference type="ARBA" id="ARBA00023136"/>
    </source>
</evidence>
<dbReference type="Gene3D" id="3.40.50.300">
    <property type="entry name" value="P-loop containing nucleotide triphosphate hydrolases"/>
    <property type="match status" value="1"/>
</dbReference>
<gene>
    <name evidence="15" type="ORF">SAMN05444272_2351</name>
</gene>
<feature type="domain" description="ABC transmembrane type-1" evidence="13">
    <location>
        <begin position="170"/>
        <end position="451"/>
    </location>
</feature>
<dbReference type="InterPro" id="IPR017871">
    <property type="entry name" value="ABC_transporter-like_CS"/>
</dbReference>
<evidence type="ECO:0000313" key="16">
    <source>
        <dbReference type="Proteomes" id="UP000186002"/>
    </source>
</evidence>
<protein>
    <submittedName>
        <fullName evidence="15">NHLM bacteriocin system ABC transporter, peptidase/ATP-binding protein</fullName>
    </submittedName>
</protein>
<dbReference type="Proteomes" id="UP000186002">
    <property type="component" value="Unassembled WGS sequence"/>
</dbReference>
<dbReference type="SMART" id="SM00382">
    <property type="entry name" value="AAA"/>
    <property type="match status" value="1"/>
</dbReference>
<keyword evidence="16" id="KW-1185">Reference proteome</keyword>
<dbReference type="Pfam" id="PF03412">
    <property type="entry name" value="Peptidase_C39"/>
    <property type="match status" value="1"/>
</dbReference>
<feature type="transmembrane region" description="Helical" evidence="11">
    <location>
        <begin position="393"/>
        <end position="416"/>
    </location>
</feature>
<dbReference type="InterPro" id="IPR003439">
    <property type="entry name" value="ABC_transporter-like_ATP-bd"/>
</dbReference>
<dbReference type="SUPFAM" id="SSF52540">
    <property type="entry name" value="P-loop containing nucleoside triphosphate hydrolases"/>
    <property type="match status" value="1"/>
</dbReference>
<dbReference type="Gene3D" id="1.20.1560.10">
    <property type="entry name" value="ABC transporter type 1, transmembrane domain"/>
    <property type="match status" value="1"/>
</dbReference>
<evidence type="ECO:0000256" key="11">
    <source>
        <dbReference type="SAM" id="Phobius"/>
    </source>
</evidence>
<dbReference type="InterPro" id="IPR022514">
    <property type="entry name" value="NHPM_micro_ABC1"/>
</dbReference>
<feature type="transmembrane region" description="Helical" evidence="11">
    <location>
        <begin position="205"/>
        <end position="226"/>
    </location>
</feature>
<sequence>MSMARTGPRKRRVTTPTVLQMEAMECGAAALGIILGYYRRFVPLPELRRICGVSRDGIRASQIGHAAEKFGMVSKGVQLDADQALELPVPFIAFWNHNHFVVVEGMKRGRICLNDPAEGRRTVSHKEFEDSFSEIALELKPGPDFKTGGRQIRTWPSLLNWSRGSLKAVFLVAAISLLLVVPTIFMSAVLRVFIDEVLTQNFNSWLFPLLLGLTIAGVFNTAMTWLQQSVLLRLQIKFAVTIATNFTWHLLRLPVMFFSQRYSGDIISRLQSTNFIALLLSSHIPQAVVSLISALAYVSFMAIFSLPLTLVAVLMTAVNLLVVVIVQRKMRDLNSSLLNTSAKITGAAMSGLQSIQTLKATGAESDFFGIWSGYQTNAVNAAQRLERISTWMMAVPTLLSAVTTAVILGFGAYLIIQSNLSIGGIVAYQMLLGHFMTAVQQLMGFNSQMQAAYGHVNRLNDVFETPPDALLEAQVKAAPMPKGHGLLNGRIELRNVTFGYSVIEPPVIDEVSLTIEPGQRIALVGHSGCGKSTLLRLILGLYQPLKGEVLYDGRPIAEIDRQSFASSLGWVDQESELFEGSVLENLTLWDHTAPMSSVMTAAKDACIHETIMSRAGGYGSKVMAGGSNFSGGQQQRLEIARVLASEPAILVLDEATSALDAETEANIISNVQRRGITCLTVAHRLSTIRDCEAIHVLQNGKISESGGHRDLMRLKGIYAQLVASQ</sequence>
<dbReference type="SUPFAM" id="SSF90123">
    <property type="entry name" value="ABC transporter transmembrane region"/>
    <property type="match status" value="1"/>
</dbReference>
<dbReference type="GO" id="GO:0008233">
    <property type="term" value="F:peptidase activity"/>
    <property type="evidence" value="ECO:0007669"/>
    <property type="project" value="InterPro"/>
</dbReference>
<dbReference type="PROSITE" id="PS00211">
    <property type="entry name" value="ABC_TRANSPORTER_1"/>
    <property type="match status" value="1"/>
</dbReference>
<dbReference type="FunFam" id="3.40.50.300:FF:000299">
    <property type="entry name" value="ABC transporter ATP-binding protein/permease"/>
    <property type="match status" value="1"/>
</dbReference>
<dbReference type="GO" id="GO:0005886">
    <property type="term" value="C:plasma membrane"/>
    <property type="evidence" value="ECO:0007669"/>
    <property type="project" value="UniProtKB-SubCell"/>
</dbReference>
<keyword evidence="3" id="KW-0813">Transport</keyword>
<dbReference type="PANTHER" id="PTHR43394">
    <property type="entry name" value="ATP-DEPENDENT PERMEASE MDL1, MITOCHONDRIAL"/>
    <property type="match status" value="1"/>
</dbReference>
<dbReference type="GO" id="GO:0006508">
    <property type="term" value="P:proteolysis"/>
    <property type="evidence" value="ECO:0007669"/>
    <property type="project" value="InterPro"/>
</dbReference>
<name>A0A1M7HW78_9HYPH</name>
<evidence type="ECO:0000259" key="13">
    <source>
        <dbReference type="PROSITE" id="PS50929"/>
    </source>
</evidence>
<dbReference type="AlphaFoldDB" id="A0A1M7HW78"/>
<evidence type="ECO:0000256" key="1">
    <source>
        <dbReference type="ARBA" id="ARBA00004651"/>
    </source>
</evidence>
<feature type="domain" description="Peptidase C39" evidence="14">
    <location>
        <begin position="20"/>
        <end position="139"/>
    </location>
</feature>
<evidence type="ECO:0000256" key="3">
    <source>
        <dbReference type="ARBA" id="ARBA00022448"/>
    </source>
</evidence>
<dbReference type="InterPro" id="IPR003593">
    <property type="entry name" value="AAA+_ATPase"/>
</dbReference>
<dbReference type="PROSITE" id="PS50929">
    <property type="entry name" value="ABC_TM1F"/>
    <property type="match status" value="1"/>
</dbReference>
<dbReference type="NCBIfam" id="TIGR03796">
    <property type="entry name" value="NHLM_micro_ABC1"/>
    <property type="match status" value="1"/>
</dbReference>
<keyword evidence="5 11" id="KW-0812">Transmembrane</keyword>
<dbReference type="EMBL" id="FRBW01000002">
    <property type="protein sequence ID" value="SHM32725.1"/>
    <property type="molecule type" value="Genomic_DNA"/>
</dbReference>
<keyword evidence="7" id="KW-0378">Hydrolase</keyword>
<dbReference type="OrthoDB" id="9808328at2"/>
<dbReference type="InterPro" id="IPR005074">
    <property type="entry name" value="Peptidase_C39"/>
</dbReference>
<dbReference type="PROSITE" id="PS50990">
    <property type="entry name" value="PEPTIDASE_C39"/>
    <property type="match status" value="1"/>
</dbReference>
<keyword evidence="4" id="KW-1003">Cell membrane</keyword>
<dbReference type="Gene3D" id="3.90.70.10">
    <property type="entry name" value="Cysteine proteinases"/>
    <property type="match status" value="1"/>
</dbReference>
<dbReference type="GO" id="GO:0005524">
    <property type="term" value="F:ATP binding"/>
    <property type="evidence" value="ECO:0007669"/>
    <property type="project" value="UniProtKB-KW"/>
</dbReference>
<evidence type="ECO:0000256" key="4">
    <source>
        <dbReference type="ARBA" id="ARBA00022475"/>
    </source>
</evidence>
<dbReference type="PROSITE" id="PS50893">
    <property type="entry name" value="ABC_TRANSPORTER_2"/>
    <property type="match status" value="1"/>
</dbReference>
<keyword evidence="6" id="KW-0547">Nucleotide-binding</keyword>
<dbReference type="InterPro" id="IPR027417">
    <property type="entry name" value="P-loop_NTPase"/>
</dbReference>
<evidence type="ECO:0000256" key="7">
    <source>
        <dbReference type="ARBA" id="ARBA00022801"/>
    </source>
</evidence>
<feature type="transmembrane region" description="Helical" evidence="11">
    <location>
        <begin position="168"/>
        <end position="193"/>
    </location>
</feature>
<dbReference type="STRING" id="735517.SAMN05444272_2351"/>